<keyword evidence="6" id="KW-0731">Sigma factor</keyword>
<feature type="compositionally biased region" description="Polar residues" evidence="9">
    <location>
        <begin position="59"/>
        <end position="71"/>
    </location>
</feature>
<name>A0A3B1CDC2_9ZZZZ</name>
<evidence type="ECO:0000256" key="1">
    <source>
        <dbReference type="ARBA" id="ARBA00008798"/>
    </source>
</evidence>
<dbReference type="InterPro" id="IPR000394">
    <property type="entry name" value="RNA_pol_sigma_54"/>
</dbReference>
<dbReference type="GO" id="GO:0006352">
    <property type="term" value="P:DNA-templated transcription initiation"/>
    <property type="evidence" value="ECO:0007669"/>
    <property type="project" value="InterPro"/>
</dbReference>
<dbReference type="PROSITE" id="PS00717">
    <property type="entry name" value="SIGMA54_1"/>
    <property type="match status" value="1"/>
</dbReference>
<evidence type="ECO:0000259" key="11">
    <source>
        <dbReference type="Pfam" id="PF04963"/>
    </source>
</evidence>
<dbReference type="PRINTS" id="PR00045">
    <property type="entry name" value="SIGMA54FCT"/>
</dbReference>
<evidence type="ECO:0000256" key="9">
    <source>
        <dbReference type="SAM" id="MobiDB-lite"/>
    </source>
</evidence>
<dbReference type="PANTHER" id="PTHR32248">
    <property type="entry name" value="RNA POLYMERASE SIGMA-54 FACTOR"/>
    <property type="match status" value="1"/>
</dbReference>
<evidence type="ECO:0000256" key="6">
    <source>
        <dbReference type="ARBA" id="ARBA00023082"/>
    </source>
</evidence>
<dbReference type="EMBL" id="UOGF01000007">
    <property type="protein sequence ID" value="VAX26232.1"/>
    <property type="molecule type" value="Genomic_DNA"/>
</dbReference>
<dbReference type="GO" id="GO:0001216">
    <property type="term" value="F:DNA-binding transcription activator activity"/>
    <property type="evidence" value="ECO:0007669"/>
    <property type="project" value="InterPro"/>
</dbReference>
<dbReference type="InterPro" id="IPR038709">
    <property type="entry name" value="RpoN_core-bd_sf"/>
</dbReference>
<feature type="region of interest" description="Disordered" evidence="9">
    <location>
        <begin position="52"/>
        <end position="88"/>
    </location>
</feature>
<dbReference type="NCBIfam" id="TIGR02395">
    <property type="entry name" value="rpoN_sigma"/>
    <property type="match status" value="1"/>
</dbReference>
<dbReference type="Pfam" id="PF00309">
    <property type="entry name" value="Sigma54_AID"/>
    <property type="match status" value="1"/>
</dbReference>
<keyword evidence="2" id="KW-0240">DNA-directed RNA polymerase</keyword>
<evidence type="ECO:0000256" key="3">
    <source>
        <dbReference type="ARBA" id="ARBA00022679"/>
    </source>
</evidence>
<dbReference type="AlphaFoldDB" id="A0A3B1CDC2"/>
<dbReference type="Pfam" id="PF04552">
    <property type="entry name" value="Sigma54_DBD"/>
    <property type="match status" value="1"/>
</dbReference>
<keyword evidence="5" id="KW-0805">Transcription regulation</keyword>
<organism evidence="12">
    <name type="scientific">hydrothermal vent metagenome</name>
    <dbReference type="NCBI Taxonomy" id="652676"/>
    <lineage>
        <taxon>unclassified sequences</taxon>
        <taxon>metagenomes</taxon>
        <taxon>ecological metagenomes</taxon>
    </lineage>
</organism>
<gene>
    <name evidence="12" type="ORF">MNBD_NITROSPIRAE01-1211</name>
</gene>
<evidence type="ECO:0000256" key="5">
    <source>
        <dbReference type="ARBA" id="ARBA00023015"/>
    </source>
</evidence>
<proteinExistence type="inferred from homology"/>
<dbReference type="PIRSF" id="PIRSF000774">
    <property type="entry name" value="RpoN"/>
    <property type="match status" value="1"/>
</dbReference>
<dbReference type="GO" id="GO:0016779">
    <property type="term" value="F:nucleotidyltransferase activity"/>
    <property type="evidence" value="ECO:0007669"/>
    <property type="project" value="UniProtKB-KW"/>
</dbReference>
<comment type="similarity">
    <text evidence="1">Belongs to the sigma-54 factor family.</text>
</comment>
<dbReference type="GO" id="GO:0016987">
    <property type="term" value="F:sigma factor activity"/>
    <property type="evidence" value="ECO:0007669"/>
    <property type="project" value="UniProtKB-KW"/>
</dbReference>
<protein>
    <submittedName>
        <fullName evidence="12">RNA polymerase sigma-54 factor RpoN</fullName>
    </submittedName>
</protein>
<feature type="domain" description="RNA polymerase sigma factor 54 core-binding" evidence="11">
    <location>
        <begin position="123"/>
        <end position="310"/>
    </location>
</feature>
<keyword evidence="3" id="KW-0808">Transferase</keyword>
<sequence length="488" mass="55145">MSFSDGGMKLRLDMKLSQKLVMTPQLQMAIKLLQLSRLELDEVVTQEMVENPLLEEQGTEPTSSEELQSEVSGAEVERTEGDLEASAKKDEIDAKWEEYYLDDSGDEGWRASNVSPDDERPSYEQTLAKTTSLVDHLLWQLGLSAISEKEKEIGTAIIGEIDENGYLKTPLEEIAGLVDVSVTSVEAILKAVQGFDPVGVAAKDLEECLLIQVAQLDLSGSLVESMIKNHLIDLEKKRYQNIAKACEATVEAVVEASKIIEHLEPKPARPFFSSENVYITPDLHIVKSEGRYVVAMNDDGMPKLKISPFYRSLLRSKGEVTATTKSYLEEKFRSALWLVRSIEQRNRTIQLVGESILKFQYEFMEKGVSHLKPLILRQVADDIEMHESTVSRVTTNKYMYTPQGIYELKFFFNGSLPRVGSQSESLSSIAVREMIRKMVDSEDSTRPLKDQEIVARLKDADIEIARRTVSKYRAWLKIPPASRRKRPF</sequence>
<reference evidence="12" key="1">
    <citation type="submission" date="2018-06" db="EMBL/GenBank/DDBJ databases">
        <authorList>
            <person name="Zhirakovskaya E."/>
        </authorList>
    </citation>
    <scope>NUCLEOTIDE SEQUENCE</scope>
</reference>
<evidence type="ECO:0000313" key="12">
    <source>
        <dbReference type="EMBL" id="VAX26232.1"/>
    </source>
</evidence>
<accession>A0A3B1CDC2</accession>
<dbReference type="Gene3D" id="1.10.10.60">
    <property type="entry name" value="Homeodomain-like"/>
    <property type="match status" value="1"/>
</dbReference>
<dbReference type="GO" id="GO:0003677">
    <property type="term" value="F:DNA binding"/>
    <property type="evidence" value="ECO:0007669"/>
    <property type="project" value="UniProtKB-KW"/>
</dbReference>
<feature type="compositionally biased region" description="Basic and acidic residues" evidence="9">
    <location>
        <begin position="75"/>
        <end position="88"/>
    </location>
</feature>
<dbReference type="GO" id="GO:0000428">
    <property type="term" value="C:DNA-directed RNA polymerase complex"/>
    <property type="evidence" value="ECO:0007669"/>
    <property type="project" value="UniProtKB-KW"/>
</dbReference>
<evidence type="ECO:0000256" key="8">
    <source>
        <dbReference type="ARBA" id="ARBA00023163"/>
    </source>
</evidence>
<evidence type="ECO:0000259" key="10">
    <source>
        <dbReference type="Pfam" id="PF04552"/>
    </source>
</evidence>
<dbReference type="Gene3D" id="1.10.10.1330">
    <property type="entry name" value="RNA polymerase sigma-54 factor, core-binding domain"/>
    <property type="match status" value="1"/>
</dbReference>
<keyword evidence="4" id="KW-0548">Nucleotidyltransferase</keyword>
<evidence type="ECO:0000256" key="4">
    <source>
        <dbReference type="ARBA" id="ARBA00022695"/>
    </source>
</evidence>
<keyword evidence="8" id="KW-0804">Transcription</keyword>
<dbReference type="Pfam" id="PF04963">
    <property type="entry name" value="Sigma54_CBD"/>
    <property type="match status" value="1"/>
</dbReference>
<dbReference type="PROSITE" id="PS50044">
    <property type="entry name" value="SIGMA54_3"/>
    <property type="match status" value="1"/>
</dbReference>
<dbReference type="InterPro" id="IPR007046">
    <property type="entry name" value="RNA_pol_sigma_54_core-bd"/>
</dbReference>
<keyword evidence="7" id="KW-0238">DNA-binding</keyword>
<feature type="domain" description="RNA polymerase sigma factor 54 DNA-binding" evidence="10">
    <location>
        <begin position="326"/>
        <end position="486"/>
    </location>
</feature>
<dbReference type="PANTHER" id="PTHR32248:SF4">
    <property type="entry name" value="RNA POLYMERASE SIGMA-54 FACTOR"/>
    <property type="match status" value="1"/>
</dbReference>
<evidence type="ECO:0000256" key="7">
    <source>
        <dbReference type="ARBA" id="ARBA00023125"/>
    </source>
</evidence>
<evidence type="ECO:0000256" key="2">
    <source>
        <dbReference type="ARBA" id="ARBA00022478"/>
    </source>
</evidence>
<dbReference type="InterPro" id="IPR007634">
    <property type="entry name" value="RNA_pol_sigma_54_DNA-bd"/>
</dbReference>